<dbReference type="EnsemblMetazoa" id="Aqu2.1.09836_001">
    <property type="protein sequence ID" value="Aqu2.1.09836_001"/>
    <property type="gene ID" value="Aqu2.1.09836"/>
</dbReference>
<proteinExistence type="predicted"/>
<dbReference type="Gene3D" id="2.120.10.80">
    <property type="entry name" value="Kelch-type beta propeller"/>
    <property type="match status" value="2"/>
</dbReference>
<dbReference type="InterPro" id="IPR015915">
    <property type="entry name" value="Kelch-typ_b-propeller"/>
</dbReference>
<accession>A0A1X7T5Q2</accession>
<protein>
    <submittedName>
        <fullName evidence="3">Uncharacterized protein</fullName>
    </submittedName>
</protein>
<dbReference type="SUPFAM" id="SSF50965">
    <property type="entry name" value="Galactose oxidase, central domain"/>
    <property type="match status" value="1"/>
</dbReference>
<dbReference type="PANTHER" id="PTHR46093">
    <property type="entry name" value="ACYL-COA-BINDING DOMAIN-CONTAINING PROTEIN 5"/>
    <property type="match status" value="1"/>
</dbReference>
<dbReference type="Pfam" id="PF01344">
    <property type="entry name" value="Kelch_1"/>
    <property type="match status" value="1"/>
</dbReference>
<name>A0A1X7T5Q2_AMPQE</name>
<keyword evidence="2" id="KW-0677">Repeat</keyword>
<dbReference type="InterPro" id="IPR006652">
    <property type="entry name" value="Kelch_1"/>
</dbReference>
<dbReference type="InterPro" id="IPR011043">
    <property type="entry name" value="Gal_Oxase/kelch_b-propeller"/>
</dbReference>
<sequence length="295" mass="32410">MCSVMEVYHLVTGRWEQKPTTGNPPLGVRSYAASAIGNEIFYFGGYCGHDGCCHNSLYSFNVDTFNWKELSPTTSHHGPMMKGYCDMIAIKVNGEDYLVVIGGLAPSSNNAPEQPGAQYSGYGRNNEVHFYKLSSGDWISPTVTGDRPPPIYYFTLTSINNSSAILFGGNTANGLSNNVYILNFTDTSVNCLKLSNPGGSVQWPKGRHSHSSVLINTSSGPHLLVVGGSGTSDLWIFDIKNKSWKELFDIPKNVTIRCYHSLSLWSVTPTTNWIIVFGGETSYRDTAVIELSEYM</sequence>
<dbReference type="Pfam" id="PF24681">
    <property type="entry name" value="Kelch_KLHDC2_KLHL20_DRC7"/>
    <property type="match status" value="1"/>
</dbReference>
<reference evidence="3" key="1">
    <citation type="submission" date="2017-05" db="UniProtKB">
        <authorList>
            <consortium name="EnsemblMetazoa"/>
        </authorList>
    </citation>
    <scope>IDENTIFICATION</scope>
</reference>
<dbReference type="PANTHER" id="PTHR46093:SF18">
    <property type="entry name" value="FIBRONECTIN TYPE-III DOMAIN-CONTAINING PROTEIN"/>
    <property type="match status" value="1"/>
</dbReference>
<keyword evidence="1" id="KW-0880">Kelch repeat</keyword>
<evidence type="ECO:0000256" key="1">
    <source>
        <dbReference type="ARBA" id="ARBA00022441"/>
    </source>
</evidence>
<dbReference type="AlphaFoldDB" id="A0A1X7T5Q2"/>
<dbReference type="InParanoid" id="A0A1X7T5Q2"/>
<dbReference type="eggNOG" id="KOG1230">
    <property type="taxonomic scope" value="Eukaryota"/>
</dbReference>
<evidence type="ECO:0000256" key="2">
    <source>
        <dbReference type="ARBA" id="ARBA00022737"/>
    </source>
</evidence>
<evidence type="ECO:0000313" key="3">
    <source>
        <dbReference type="EnsemblMetazoa" id="Aqu2.1.09836_001"/>
    </source>
</evidence>
<organism evidence="3">
    <name type="scientific">Amphimedon queenslandica</name>
    <name type="common">Sponge</name>
    <dbReference type="NCBI Taxonomy" id="400682"/>
    <lineage>
        <taxon>Eukaryota</taxon>
        <taxon>Metazoa</taxon>
        <taxon>Porifera</taxon>
        <taxon>Demospongiae</taxon>
        <taxon>Heteroscleromorpha</taxon>
        <taxon>Haplosclerida</taxon>
        <taxon>Niphatidae</taxon>
        <taxon>Amphimedon</taxon>
    </lineage>
</organism>